<name>A0A6N6JIS8_9RHOB</name>
<dbReference type="EMBL" id="BLJE01000002">
    <property type="protein sequence ID" value="GFE65329.1"/>
    <property type="molecule type" value="Genomic_DNA"/>
</dbReference>
<evidence type="ECO:0000313" key="1">
    <source>
        <dbReference type="EMBL" id="GFE65329.1"/>
    </source>
</evidence>
<dbReference type="Proteomes" id="UP000436822">
    <property type="component" value="Unassembled WGS sequence"/>
</dbReference>
<proteinExistence type="predicted"/>
<dbReference type="SUPFAM" id="SSF56801">
    <property type="entry name" value="Acetyl-CoA synthetase-like"/>
    <property type="match status" value="1"/>
</dbReference>
<sequence>MVSGESPAMTSRFSATKFWEQAEQAHATWFSVLSTIISHLLYNEANPSADLQRCVCFGRSASSALAVETQTAFESRLNFPLVETIGLTETAAQILSNPVLPGIRKIGYPGDLVRQRCLYLKPGF</sequence>
<comment type="caution">
    <text evidence="1">The sequence shown here is derived from an EMBL/GenBank/DDBJ whole genome shotgun (WGS) entry which is preliminary data.</text>
</comment>
<protein>
    <submittedName>
        <fullName evidence="1">Uncharacterized protein</fullName>
    </submittedName>
</protein>
<dbReference type="AlphaFoldDB" id="A0A6N6JIS8"/>
<evidence type="ECO:0000313" key="2">
    <source>
        <dbReference type="Proteomes" id="UP000436822"/>
    </source>
</evidence>
<accession>A0A6N6JIS8</accession>
<gene>
    <name evidence="1" type="ORF">KIN_24030</name>
</gene>
<organism evidence="1 2">
    <name type="scientific">Litoreibacter roseus</name>
    <dbReference type="NCBI Taxonomy" id="2601869"/>
    <lineage>
        <taxon>Bacteria</taxon>
        <taxon>Pseudomonadati</taxon>
        <taxon>Pseudomonadota</taxon>
        <taxon>Alphaproteobacteria</taxon>
        <taxon>Rhodobacterales</taxon>
        <taxon>Roseobacteraceae</taxon>
        <taxon>Litoreibacter</taxon>
    </lineage>
</organism>
<keyword evidence="2" id="KW-1185">Reference proteome</keyword>
<reference evidence="1 2" key="1">
    <citation type="submission" date="2019-12" db="EMBL/GenBank/DDBJ databases">
        <title>Litoreibacter badius sp. nov., a novel bacteriochlorophyll a-containing bacterium in the genus Litoreibacter.</title>
        <authorList>
            <person name="Kanamuro M."/>
            <person name="Takabe Y."/>
            <person name="Mori K."/>
            <person name="Takaichi S."/>
            <person name="Hanada S."/>
        </authorList>
    </citation>
    <scope>NUCLEOTIDE SEQUENCE [LARGE SCALE GENOMIC DNA]</scope>
    <source>
        <strain evidence="1 2">K6</strain>
    </source>
</reference>
<dbReference type="InterPro" id="IPR042099">
    <property type="entry name" value="ANL_N_sf"/>
</dbReference>
<dbReference type="Gene3D" id="3.40.50.12780">
    <property type="entry name" value="N-terminal domain of ligase-like"/>
    <property type="match status" value="1"/>
</dbReference>